<sequence length="401" mass="39790">MPIDTLWGMSAQRVRVGSAVAAATVVLLAGCWSAPQAAPAAPLRPGWQAVTLPVPPGTPGRLLLRDVAQCGGRWFAVGAVADAAGATRPAAWSSPDTATWTPLRLTARSAYGAENVLTAAACRNGLLAAVGAKSGGVHGNPRISTWRQLADGTAVEVPAEFEVFGGPDAVNVGRIAGGPAGWLIAGNRGTGAAVWSSADATEFQLVSGVAPLASDAAGRSWAADAAATASGWVLVGSLRSPGRPGGDPAVWTSPDGRAWQRRVLPDAAPPGDLQRVVAVGDRLVGLGRRGDSLAAWTAGPEGAQWRPGGSLPAAAGGPTAQVAALASTGGGVAAVVSTPTGVTGWFSPDAGGWSAVEVPRPLPGGADRSVALAGSADRLVLAADDAEGGSLWTAQAPGRPG</sequence>
<dbReference type="Proteomes" id="UP000198226">
    <property type="component" value="Chromosome I"/>
</dbReference>
<organism evidence="1 2">
    <name type="scientific">Micromonospora rifamycinica</name>
    <dbReference type="NCBI Taxonomy" id="291594"/>
    <lineage>
        <taxon>Bacteria</taxon>
        <taxon>Bacillati</taxon>
        <taxon>Actinomycetota</taxon>
        <taxon>Actinomycetes</taxon>
        <taxon>Micromonosporales</taxon>
        <taxon>Micromonosporaceae</taxon>
        <taxon>Micromonospora</taxon>
    </lineage>
</organism>
<evidence type="ECO:0000313" key="2">
    <source>
        <dbReference type="Proteomes" id="UP000198226"/>
    </source>
</evidence>
<accession>A0A1C5KE96</accession>
<evidence type="ECO:0000313" key="1">
    <source>
        <dbReference type="EMBL" id="SCG81165.1"/>
    </source>
</evidence>
<dbReference type="AlphaFoldDB" id="A0A1C5KE96"/>
<name>A0A1C5KE96_9ACTN</name>
<gene>
    <name evidence="1" type="ORF">GA0070623_5539</name>
</gene>
<keyword evidence="2" id="KW-1185">Reference proteome</keyword>
<reference evidence="2" key="1">
    <citation type="submission" date="2016-06" db="EMBL/GenBank/DDBJ databases">
        <authorList>
            <person name="Varghese N."/>
            <person name="Submissions Spin"/>
        </authorList>
    </citation>
    <scope>NUCLEOTIDE SEQUENCE [LARGE SCALE GENOMIC DNA]</scope>
    <source>
        <strain evidence="2">DSM 44983</strain>
    </source>
</reference>
<dbReference type="EMBL" id="LT607752">
    <property type="protein sequence ID" value="SCG81165.1"/>
    <property type="molecule type" value="Genomic_DNA"/>
</dbReference>
<protein>
    <submittedName>
        <fullName evidence="1">Uncharacterized protein</fullName>
    </submittedName>
</protein>
<proteinExistence type="predicted"/>